<dbReference type="PROSITE" id="PS00819">
    <property type="entry name" value="DPS_2"/>
    <property type="match status" value="1"/>
</dbReference>
<evidence type="ECO:0000256" key="2">
    <source>
        <dbReference type="RuleBase" id="RU003875"/>
    </source>
</evidence>
<evidence type="ECO:0000313" key="5">
    <source>
        <dbReference type="Proteomes" id="UP000317839"/>
    </source>
</evidence>
<comment type="caution">
    <text evidence="4">The sequence shown here is derived from an EMBL/GenBank/DDBJ whole genome shotgun (WGS) entry which is preliminary data.</text>
</comment>
<evidence type="ECO:0000256" key="1">
    <source>
        <dbReference type="ARBA" id="ARBA00009497"/>
    </source>
</evidence>
<dbReference type="Proteomes" id="UP000317839">
    <property type="component" value="Unassembled WGS sequence"/>
</dbReference>
<organism evidence="4 5">
    <name type="scientific">Aliikangiella marina</name>
    <dbReference type="NCBI Taxonomy" id="1712262"/>
    <lineage>
        <taxon>Bacteria</taxon>
        <taxon>Pseudomonadati</taxon>
        <taxon>Pseudomonadota</taxon>
        <taxon>Gammaproteobacteria</taxon>
        <taxon>Oceanospirillales</taxon>
        <taxon>Pleioneaceae</taxon>
        <taxon>Aliikangiella</taxon>
    </lineage>
</organism>
<dbReference type="InterPro" id="IPR012347">
    <property type="entry name" value="Ferritin-like"/>
</dbReference>
<dbReference type="InterPro" id="IPR023188">
    <property type="entry name" value="DPS_DNA-bd_CS"/>
</dbReference>
<protein>
    <submittedName>
        <fullName evidence="4">DNA starvation/stationary phase protection protein</fullName>
    </submittedName>
</protein>
<evidence type="ECO:0000313" key="4">
    <source>
        <dbReference type="EMBL" id="TQV77401.1"/>
    </source>
</evidence>
<accession>A0A545TJR8</accession>
<dbReference type="GO" id="GO:0016722">
    <property type="term" value="F:oxidoreductase activity, acting on metal ions"/>
    <property type="evidence" value="ECO:0007669"/>
    <property type="project" value="InterPro"/>
</dbReference>
<dbReference type="PANTHER" id="PTHR42932">
    <property type="entry name" value="GENERAL STRESS PROTEIN 20U"/>
    <property type="match status" value="1"/>
</dbReference>
<dbReference type="OrthoDB" id="9797687at2"/>
<comment type="similarity">
    <text evidence="1 2">Belongs to the Dps family.</text>
</comment>
<proteinExistence type="inferred from homology"/>
<dbReference type="Gene3D" id="1.20.1260.10">
    <property type="match status" value="1"/>
</dbReference>
<dbReference type="PIRSF" id="PIRSF005900">
    <property type="entry name" value="Dps"/>
    <property type="match status" value="1"/>
</dbReference>
<dbReference type="InterPro" id="IPR009078">
    <property type="entry name" value="Ferritin-like_SF"/>
</dbReference>
<dbReference type="EMBL" id="VIKR01000001">
    <property type="protein sequence ID" value="TQV77401.1"/>
    <property type="molecule type" value="Genomic_DNA"/>
</dbReference>
<dbReference type="Pfam" id="PF00210">
    <property type="entry name" value="Ferritin"/>
    <property type="match status" value="1"/>
</dbReference>
<dbReference type="RefSeq" id="WP_142940973.1">
    <property type="nucleotide sequence ID" value="NZ_VIKR01000001.1"/>
</dbReference>
<dbReference type="AlphaFoldDB" id="A0A545TJR8"/>
<name>A0A545TJR8_9GAMM</name>
<dbReference type="SUPFAM" id="SSF47240">
    <property type="entry name" value="Ferritin-like"/>
    <property type="match status" value="1"/>
</dbReference>
<dbReference type="PRINTS" id="PR01346">
    <property type="entry name" value="HELNAPAPROT"/>
</dbReference>
<dbReference type="GO" id="GO:0008199">
    <property type="term" value="F:ferric iron binding"/>
    <property type="evidence" value="ECO:0007669"/>
    <property type="project" value="InterPro"/>
</dbReference>
<keyword evidence="5" id="KW-1185">Reference proteome</keyword>
<sequence>MSTRLTTVLNTQSDESTVNNGVVRGDRKALSIKLSEALADSYMLNIKTQIVHWNISGPLFHAVHQLTEEQYQDINEAIDIIAERIRAIGFLAPATLGQLRHYSSIKDAEDDLGAIDMVKDLVEANELISKNLRFAVEAAEIAKDVSTADLLTSRIGQHEKFAWMLRSLIS</sequence>
<dbReference type="PROSITE" id="PS00818">
    <property type="entry name" value="DPS_1"/>
    <property type="match status" value="1"/>
</dbReference>
<reference evidence="4 5" key="1">
    <citation type="submission" date="2019-06" db="EMBL/GenBank/DDBJ databases">
        <title>Draft genome of Aliikangiella marina GYP-15.</title>
        <authorList>
            <person name="Wang G."/>
        </authorList>
    </citation>
    <scope>NUCLEOTIDE SEQUENCE [LARGE SCALE GENOMIC DNA]</scope>
    <source>
        <strain evidence="4 5">GYP-15</strain>
    </source>
</reference>
<evidence type="ECO:0000259" key="3">
    <source>
        <dbReference type="Pfam" id="PF00210"/>
    </source>
</evidence>
<dbReference type="PANTHER" id="PTHR42932:SF3">
    <property type="entry name" value="DNA PROTECTION DURING STARVATION PROTEIN"/>
    <property type="match status" value="1"/>
</dbReference>
<dbReference type="InterPro" id="IPR002177">
    <property type="entry name" value="DPS_DNA-bd"/>
</dbReference>
<gene>
    <name evidence="4" type="ORF">FLL45_05505</name>
</gene>
<feature type="domain" description="Ferritin/DPS" evidence="3">
    <location>
        <begin position="33"/>
        <end position="169"/>
    </location>
</feature>
<dbReference type="InterPro" id="IPR008331">
    <property type="entry name" value="Ferritin_DPS_dom"/>
</dbReference>
<dbReference type="CDD" id="cd01043">
    <property type="entry name" value="DPS"/>
    <property type="match status" value="1"/>
</dbReference>